<reference evidence="7" key="1">
    <citation type="submission" date="2017-04" db="EMBL/GenBank/DDBJ databases">
        <title>Function of individual gut microbiota members based on whole genome sequencing of pure cultures obtained from chicken caecum.</title>
        <authorList>
            <person name="Medvecky M."/>
            <person name="Cejkova D."/>
            <person name="Polansky O."/>
            <person name="Karasova D."/>
            <person name="Kubasova T."/>
            <person name="Cizek A."/>
            <person name="Rychlik I."/>
        </authorList>
    </citation>
    <scope>NUCLEOTIDE SEQUENCE [LARGE SCALE GENOMIC DNA]</scope>
    <source>
        <strain evidence="7">An180</strain>
    </source>
</reference>
<dbReference type="Proteomes" id="UP000195897">
    <property type="component" value="Unassembled WGS sequence"/>
</dbReference>
<dbReference type="InterPro" id="IPR054170">
    <property type="entry name" value="RlmL_1st"/>
</dbReference>
<dbReference type="InterPro" id="IPR053943">
    <property type="entry name" value="RlmKL-like_Mtase_CS"/>
</dbReference>
<protein>
    <submittedName>
        <fullName evidence="6">RNA methyltransferase</fullName>
    </submittedName>
</protein>
<feature type="domain" description="Ribosomal RNA large subunit methyltransferase K/L-like methyltransferase" evidence="3">
    <location>
        <begin position="163"/>
        <end position="365"/>
    </location>
</feature>
<dbReference type="PROSITE" id="PS01261">
    <property type="entry name" value="UPF0020"/>
    <property type="match status" value="1"/>
</dbReference>
<evidence type="ECO:0000256" key="1">
    <source>
        <dbReference type="ARBA" id="ARBA00022603"/>
    </source>
</evidence>
<dbReference type="Pfam" id="PF22020">
    <property type="entry name" value="RlmL_1st"/>
    <property type="match status" value="1"/>
</dbReference>
<accession>A0A1Y4LEC3</accession>
<evidence type="ECO:0000259" key="5">
    <source>
        <dbReference type="Pfam" id="PF22020"/>
    </source>
</evidence>
<dbReference type="GO" id="GO:0070043">
    <property type="term" value="F:rRNA (guanine-N7-)-methyltransferase activity"/>
    <property type="evidence" value="ECO:0007669"/>
    <property type="project" value="TreeGrafter"/>
</dbReference>
<comment type="caution">
    <text evidence="6">The sequence shown here is derived from an EMBL/GenBank/DDBJ whole genome shotgun (WGS) entry which is preliminary data.</text>
</comment>
<sequence>MKLEFCCPTLFGLEGIVADELRFGGKLTDVRAENGRVLFTGDEDTLIWANMNLRCAERVLIRLAAFRADTFDQLFEGVKAIPWEDFLPVDAAFPVKGHALDSKLHSVPDCQKIIKKAIVTRLGGHYGVSWFEEKGVRCQVQFSIMHDMAEIYLDTSGSGLHKRGYRANANAAPLRETLAAAMVKLARWRGRDALIDPFCGSGTIAIEAAMIALNRAPGLMRTYDAEKWSWVGDARWKAAREQAIAAVRTDLTLDMCGSDIDPACVVLAQENAKKAGVGHFIRFEQADAAKRVYPQSGVLFANPPYGERLMDRESAQAIYHAVGRAVGKSELRQYYLTSDPEFERFYGYQADKRRKLYNGMIKCDLYMYFRPQEARRPFGRRDSKVPNSGKRERR</sequence>
<dbReference type="SUPFAM" id="SSF53335">
    <property type="entry name" value="S-adenosyl-L-methionine-dependent methyltransferases"/>
    <property type="match status" value="1"/>
</dbReference>
<keyword evidence="1 6" id="KW-0489">Methyltransferase</keyword>
<dbReference type="AlphaFoldDB" id="A0A1Y4LEC3"/>
<dbReference type="Pfam" id="PF01170">
    <property type="entry name" value="UPF0020"/>
    <property type="match status" value="1"/>
</dbReference>
<organism evidence="6 7">
    <name type="scientific">Butyricicoccus pullicaecorum</name>
    <dbReference type="NCBI Taxonomy" id="501571"/>
    <lineage>
        <taxon>Bacteria</taxon>
        <taxon>Bacillati</taxon>
        <taxon>Bacillota</taxon>
        <taxon>Clostridia</taxon>
        <taxon>Eubacteriales</taxon>
        <taxon>Butyricicoccaceae</taxon>
        <taxon>Butyricicoccus</taxon>
    </lineage>
</organism>
<dbReference type="PANTHER" id="PTHR47313:SF1">
    <property type="entry name" value="RIBOSOMAL RNA LARGE SUBUNIT METHYLTRANSFERASE K_L"/>
    <property type="match status" value="1"/>
</dbReference>
<dbReference type="InterPro" id="IPR029063">
    <property type="entry name" value="SAM-dependent_MTases_sf"/>
</dbReference>
<dbReference type="Pfam" id="PF02926">
    <property type="entry name" value="THUMP"/>
    <property type="match status" value="1"/>
</dbReference>
<evidence type="ECO:0000259" key="3">
    <source>
        <dbReference type="Pfam" id="PF01170"/>
    </source>
</evidence>
<dbReference type="Gene3D" id="3.30.2130.30">
    <property type="match status" value="1"/>
</dbReference>
<evidence type="ECO:0000313" key="6">
    <source>
        <dbReference type="EMBL" id="OUP53849.1"/>
    </source>
</evidence>
<keyword evidence="2 6" id="KW-0808">Transferase</keyword>
<dbReference type="InterPro" id="IPR000241">
    <property type="entry name" value="RlmKL-like_Mtase"/>
</dbReference>
<proteinExistence type="predicted"/>
<evidence type="ECO:0000259" key="4">
    <source>
        <dbReference type="Pfam" id="PF02926"/>
    </source>
</evidence>
<feature type="domain" description="RlmL ferredoxin-like" evidence="5">
    <location>
        <begin position="4"/>
        <end position="60"/>
    </location>
</feature>
<evidence type="ECO:0000256" key="2">
    <source>
        <dbReference type="ARBA" id="ARBA00022679"/>
    </source>
</evidence>
<dbReference type="PANTHER" id="PTHR47313">
    <property type="entry name" value="RIBOSOMAL RNA LARGE SUBUNIT METHYLTRANSFERASE K/L"/>
    <property type="match status" value="1"/>
</dbReference>
<name>A0A1Y4LEC3_9FIRM</name>
<dbReference type="RefSeq" id="WP_087371266.1">
    <property type="nucleotide sequence ID" value="NZ_NFKK01000003.1"/>
</dbReference>
<evidence type="ECO:0000313" key="7">
    <source>
        <dbReference type="Proteomes" id="UP000195897"/>
    </source>
</evidence>
<dbReference type="InterPro" id="IPR004114">
    <property type="entry name" value="THUMP_dom"/>
</dbReference>
<dbReference type="Gene3D" id="3.40.50.150">
    <property type="entry name" value="Vaccinia Virus protein VP39"/>
    <property type="match status" value="1"/>
</dbReference>
<feature type="domain" description="THUMP" evidence="4">
    <location>
        <begin position="69"/>
        <end position="154"/>
    </location>
</feature>
<dbReference type="GO" id="GO:0003723">
    <property type="term" value="F:RNA binding"/>
    <property type="evidence" value="ECO:0007669"/>
    <property type="project" value="InterPro"/>
</dbReference>
<dbReference type="CDD" id="cd11715">
    <property type="entry name" value="THUMP_AdoMetMT"/>
    <property type="match status" value="1"/>
</dbReference>
<dbReference type="GO" id="GO:0008990">
    <property type="term" value="F:rRNA (guanine-N2-)-methyltransferase activity"/>
    <property type="evidence" value="ECO:0007669"/>
    <property type="project" value="TreeGrafter"/>
</dbReference>
<gene>
    <name evidence="6" type="ORF">B5F17_04500</name>
</gene>
<dbReference type="EMBL" id="NFKK01000003">
    <property type="protein sequence ID" value="OUP53849.1"/>
    <property type="molecule type" value="Genomic_DNA"/>
</dbReference>